<dbReference type="EMBL" id="LVWE01000010">
    <property type="protein sequence ID" value="OAD45827.1"/>
    <property type="molecule type" value="Genomic_DNA"/>
</dbReference>
<proteinExistence type="predicted"/>
<accession>A0A176TD49</accession>
<feature type="transmembrane region" description="Helical" evidence="1">
    <location>
        <begin position="85"/>
        <end position="106"/>
    </location>
</feature>
<comment type="caution">
    <text evidence="2">The sequence shown here is derived from an EMBL/GenBank/DDBJ whole genome shotgun (WGS) entry which is preliminary data.</text>
</comment>
<keyword evidence="1" id="KW-0812">Transmembrane</keyword>
<protein>
    <recommendedName>
        <fullName evidence="4">Copper resistance protein D domain-containing protein</fullName>
    </recommendedName>
</protein>
<dbReference type="STRING" id="1333662.LPB303_05950"/>
<dbReference type="AlphaFoldDB" id="A0A176TD49"/>
<keyword evidence="1" id="KW-0472">Membrane</keyword>
<keyword evidence="3" id="KW-1185">Reference proteome</keyword>
<dbReference type="RefSeq" id="WP_068448786.1">
    <property type="nucleotide sequence ID" value="NZ_CP150660.1"/>
</dbReference>
<keyword evidence="1" id="KW-1133">Transmembrane helix</keyword>
<evidence type="ECO:0000313" key="3">
    <source>
        <dbReference type="Proteomes" id="UP000076923"/>
    </source>
</evidence>
<organism evidence="2 3">
    <name type="scientific">Polaribacter atrinae</name>
    <dbReference type="NCBI Taxonomy" id="1333662"/>
    <lineage>
        <taxon>Bacteria</taxon>
        <taxon>Pseudomonadati</taxon>
        <taxon>Bacteroidota</taxon>
        <taxon>Flavobacteriia</taxon>
        <taxon>Flavobacteriales</taxon>
        <taxon>Flavobacteriaceae</taxon>
    </lineage>
</organism>
<name>A0A176TD49_9FLAO</name>
<sequence>MNSITIARIIHVLAVVLWIGGVAMVTTVIIPAVKKMKSKKDKLSTFENIEGRFAIQAKITTLITAISGFYMMYELNAWERYLDYRFWWIHAMTIVWIIFMLVLYVLEPLVLHKLFKKYANENPEKTFNIVHKAHWVLLIISLITILGAVAGSHGLFFIT</sequence>
<dbReference type="Proteomes" id="UP000076923">
    <property type="component" value="Unassembled WGS sequence"/>
</dbReference>
<evidence type="ECO:0000256" key="1">
    <source>
        <dbReference type="SAM" id="Phobius"/>
    </source>
</evidence>
<evidence type="ECO:0000313" key="2">
    <source>
        <dbReference type="EMBL" id="OAD45827.1"/>
    </source>
</evidence>
<gene>
    <name evidence="2" type="ORF">LPB303_05950</name>
</gene>
<evidence type="ECO:0008006" key="4">
    <source>
        <dbReference type="Google" id="ProtNLM"/>
    </source>
</evidence>
<feature type="transmembrane region" description="Helical" evidence="1">
    <location>
        <begin position="6"/>
        <end position="33"/>
    </location>
</feature>
<dbReference type="OrthoDB" id="7356530at2"/>
<feature type="transmembrane region" description="Helical" evidence="1">
    <location>
        <begin position="135"/>
        <end position="158"/>
    </location>
</feature>
<reference evidence="2 3" key="1">
    <citation type="submission" date="2016-02" db="EMBL/GenBank/DDBJ databases">
        <title>Draft genome sequence of Polaribacter atrinae KACC17473.</title>
        <authorList>
            <person name="Shin S.-K."/>
            <person name="Yi H."/>
        </authorList>
    </citation>
    <scope>NUCLEOTIDE SEQUENCE [LARGE SCALE GENOMIC DNA]</scope>
    <source>
        <strain evidence="2 3">KACC 17473</strain>
    </source>
</reference>
<feature type="transmembrane region" description="Helical" evidence="1">
    <location>
        <begin position="53"/>
        <end position="73"/>
    </location>
</feature>